<keyword evidence="3" id="KW-1185">Reference proteome</keyword>
<dbReference type="EMBL" id="MCOG01000331">
    <property type="protein sequence ID" value="ORY16660.1"/>
    <property type="molecule type" value="Genomic_DNA"/>
</dbReference>
<organism evidence="2 3">
    <name type="scientific">Neocallimastix californiae</name>
    <dbReference type="NCBI Taxonomy" id="1754190"/>
    <lineage>
        <taxon>Eukaryota</taxon>
        <taxon>Fungi</taxon>
        <taxon>Fungi incertae sedis</taxon>
        <taxon>Chytridiomycota</taxon>
        <taxon>Chytridiomycota incertae sedis</taxon>
        <taxon>Neocallimastigomycetes</taxon>
        <taxon>Neocallimastigales</taxon>
        <taxon>Neocallimastigaceae</taxon>
        <taxon>Neocallimastix</taxon>
    </lineage>
</organism>
<dbReference type="STRING" id="1754190.A0A1Y2A2M3"/>
<name>A0A1Y2A2M3_9FUNG</name>
<keyword evidence="1" id="KW-1133">Transmembrane helix</keyword>
<dbReference type="Proteomes" id="UP000193920">
    <property type="component" value="Unassembled WGS sequence"/>
</dbReference>
<accession>A0A1Y2A2M3</accession>
<feature type="transmembrane region" description="Helical" evidence="1">
    <location>
        <begin position="243"/>
        <end position="264"/>
    </location>
</feature>
<evidence type="ECO:0000313" key="3">
    <source>
        <dbReference type="Proteomes" id="UP000193920"/>
    </source>
</evidence>
<keyword evidence="1" id="KW-0812">Transmembrane</keyword>
<reference evidence="2 3" key="1">
    <citation type="submission" date="2016-08" db="EMBL/GenBank/DDBJ databases">
        <title>A Parts List for Fungal Cellulosomes Revealed by Comparative Genomics.</title>
        <authorList>
            <consortium name="DOE Joint Genome Institute"/>
            <person name="Haitjema C.H."/>
            <person name="Gilmore S.P."/>
            <person name="Henske J.K."/>
            <person name="Solomon K.V."/>
            <person name="De Groot R."/>
            <person name="Kuo A."/>
            <person name="Mondo S.J."/>
            <person name="Salamov A.A."/>
            <person name="Labutti K."/>
            <person name="Zhao Z."/>
            <person name="Chiniquy J."/>
            <person name="Barry K."/>
            <person name="Brewer H.M."/>
            <person name="Purvine S.O."/>
            <person name="Wright A.T."/>
            <person name="Boxma B."/>
            <person name="Van Alen T."/>
            <person name="Hackstein J.H."/>
            <person name="Baker S.E."/>
            <person name="Grigoriev I.V."/>
            <person name="O'Malley M.A."/>
        </authorList>
    </citation>
    <scope>NUCLEOTIDE SEQUENCE [LARGE SCALE GENOMIC DNA]</scope>
    <source>
        <strain evidence="2 3">G1</strain>
    </source>
</reference>
<protein>
    <submittedName>
        <fullName evidence="2">Uncharacterized protein</fullName>
    </submittedName>
</protein>
<evidence type="ECO:0000313" key="2">
    <source>
        <dbReference type="EMBL" id="ORY16660.1"/>
    </source>
</evidence>
<comment type="caution">
    <text evidence="2">The sequence shown here is derived from an EMBL/GenBank/DDBJ whole genome shotgun (WGS) entry which is preliminary data.</text>
</comment>
<evidence type="ECO:0000256" key="1">
    <source>
        <dbReference type="SAM" id="Phobius"/>
    </source>
</evidence>
<proteinExistence type="predicted"/>
<dbReference type="AlphaFoldDB" id="A0A1Y2A2M3"/>
<gene>
    <name evidence="2" type="ORF">LY90DRAFT_635632</name>
</gene>
<sequence>MQKLLCESNNERIPPEIIKTIKLKISAQLNTVFCFKPSLKNNGAKKEKFDDIPVIFSPNISSALEIFYNEVKIEDIKSREIDAHFHFFIFPSVVDGKEYVITYAEENKYSKRKIIEVLYDNIKKKKKTEVLNNHHPIIYFLIVLLKYDESKQTKSYKLLNKYFEENNIRTSDEDNSDGEIKENKINEINEKLGNMNIDGNDNSKNKRTKTIIIDIIYSCIDEYGERLVNMARLMTIKKYFSKAVINIKIISKIFIVLNLGYLVFSDNEWYKFS</sequence>
<keyword evidence="1" id="KW-0472">Membrane</keyword>